<proteinExistence type="predicted"/>
<dbReference type="Proteomes" id="UP001217089">
    <property type="component" value="Unassembled WGS sequence"/>
</dbReference>
<name>A0ABQ9FNY8_TEGGR</name>
<accession>A0ABQ9FNY8</accession>
<reference evidence="1 2" key="1">
    <citation type="submission" date="2022-12" db="EMBL/GenBank/DDBJ databases">
        <title>Chromosome-level genome of Tegillarca granosa.</title>
        <authorList>
            <person name="Kim J."/>
        </authorList>
    </citation>
    <scope>NUCLEOTIDE SEQUENCE [LARGE SCALE GENOMIC DNA]</scope>
    <source>
        <strain evidence="1">Teg-2019</strain>
        <tissue evidence="1">Adductor muscle</tissue>
    </source>
</reference>
<organism evidence="1 2">
    <name type="scientific">Tegillarca granosa</name>
    <name type="common">Malaysian cockle</name>
    <name type="synonym">Anadara granosa</name>
    <dbReference type="NCBI Taxonomy" id="220873"/>
    <lineage>
        <taxon>Eukaryota</taxon>
        <taxon>Metazoa</taxon>
        <taxon>Spiralia</taxon>
        <taxon>Lophotrochozoa</taxon>
        <taxon>Mollusca</taxon>
        <taxon>Bivalvia</taxon>
        <taxon>Autobranchia</taxon>
        <taxon>Pteriomorphia</taxon>
        <taxon>Arcoida</taxon>
        <taxon>Arcoidea</taxon>
        <taxon>Arcidae</taxon>
        <taxon>Tegillarca</taxon>
    </lineage>
</organism>
<comment type="caution">
    <text evidence="1">The sequence shown here is derived from an EMBL/GenBank/DDBJ whole genome shotgun (WGS) entry which is preliminary data.</text>
</comment>
<protein>
    <submittedName>
        <fullName evidence="1">Uncharacterized protein</fullName>
    </submittedName>
</protein>
<evidence type="ECO:0000313" key="1">
    <source>
        <dbReference type="EMBL" id="KAJ8318993.1"/>
    </source>
</evidence>
<gene>
    <name evidence="1" type="ORF">KUTeg_004084</name>
</gene>
<evidence type="ECO:0000313" key="2">
    <source>
        <dbReference type="Proteomes" id="UP001217089"/>
    </source>
</evidence>
<sequence>MHFVQLRESILAITKVNVCQLQRFAGKCVSMTLAKFYTREVNSAISWCLRNSKDISLNGNLRSEIKYWRFIDSWTGFSKWRPEHHKQMVLATVF</sequence>
<dbReference type="EMBL" id="JARBDR010000214">
    <property type="protein sequence ID" value="KAJ8318993.1"/>
    <property type="molecule type" value="Genomic_DNA"/>
</dbReference>
<keyword evidence="2" id="KW-1185">Reference proteome</keyword>